<protein>
    <submittedName>
        <fullName evidence="5">ZP domain-containing protein</fullName>
    </submittedName>
</protein>
<dbReference type="AlphaFoldDB" id="A0A0N5AKR2"/>
<keyword evidence="1" id="KW-0732">Signal</keyword>
<organism evidence="4 5">
    <name type="scientific">Syphacia muris</name>
    <dbReference type="NCBI Taxonomy" id="451379"/>
    <lineage>
        <taxon>Eukaryota</taxon>
        <taxon>Metazoa</taxon>
        <taxon>Ecdysozoa</taxon>
        <taxon>Nematoda</taxon>
        <taxon>Chromadorea</taxon>
        <taxon>Rhabditida</taxon>
        <taxon>Spirurina</taxon>
        <taxon>Oxyuridomorpha</taxon>
        <taxon>Oxyuroidea</taxon>
        <taxon>Oxyuridae</taxon>
        <taxon>Syphacia</taxon>
    </lineage>
</organism>
<evidence type="ECO:0000313" key="4">
    <source>
        <dbReference type="Proteomes" id="UP000046393"/>
    </source>
</evidence>
<feature type="domain" description="ZP" evidence="3">
    <location>
        <begin position="1"/>
        <end position="155"/>
    </location>
</feature>
<name>A0A0N5AKR2_9BILA</name>
<dbReference type="Proteomes" id="UP000046393">
    <property type="component" value="Unplaced"/>
</dbReference>
<accession>A0A0N5AKR2</accession>
<dbReference type="InterPro" id="IPR057475">
    <property type="entry name" value="CUT_C"/>
</dbReference>
<keyword evidence="4" id="KW-1185">Reference proteome</keyword>
<dbReference type="InterPro" id="IPR001507">
    <property type="entry name" value="ZP_dom"/>
</dbReference>
<proteinExistence type="predicted"/>
<dbReference type="Pfam" id="PF25301">
    <property type="entry name" value="CUT_C"/>
    <property type="match status" value="1"/>
</dbReference>
<feature type="region of interest" description="Disordered" evidence="2">
    <location>
        <begin position="1"/>
        <end position="23"/>
    </location>
</feature>
<dbReference type="WBParaSite" id="SMUV_0000509201-mRNA-1">
    <property type="protein sequence ID" value="SMUV_0000509201-mRNA-1"/>
    <property type="gene ID" value="SMUV_0000509201"/>
</dbReference>
<evidence type="ECO:0000313" key="5">
    <source>
        <dbReference type="WBParaSite" id="SMUV_0000509201-mRNA-1"/>
    </source>
</evidence>
<dbReference type="PANTHER" id="PTHR22907">
    <property type="entry name" value="GH04558P"/>
    <property type="match status" value="1"/>
</dbReference>
<evidence type="ECO:0000259" key="3">
    <source>
        <dbReference type="PROSITE" id="PS51034"/>
    </source>
</evidence>
<evidence type="ECO:0000256" key="1">
    <source>
        <dbReference type="ARBA" id="ARBA00022729"/>
    </source>
</evidence>
<dbReference type="PROSITE" id="PS51034">
    <property type="entry name" value="ZP_2"/>
    <property type="match status" value="1"/>
</dbReference>
<sequence length="155" mass="16930">LPTIATSTTKWSSGAHDEDAADRSDLSDIDVVELPTGQFHEPKCNYSVHLVNRFGPILNRQVNIGEPLYHRWKCSYGSENANIYCMVIQNCTVTDARATSPNVQIIDNAGCSLFPKLIPNIVYHSDLEAGMSVTAFSLDIDTVSALKLVVSSTIS</sequence>
<dbReference type="InterPro" id="IPR051962">
    <property type="entry name" value="Cuticlin"/>
</dbReference>
<feature type="compositionally biased region" description="Polar residues" evidence="2">
    <location>
        <begin position="1"/>
        <end position="12"/>
    </location>
</feature>
<reference evidence="5" key="1">
    <citation type="submission" date="2017-02" db="UniProtKB">
        <authorList>
            <consortium name="WormBaseParasite"/>
        </authorList>
    </citation>
    <scope>IDENTIFICATION</scope>
</reference>
<evidence type="ECO:0000256" key="2">
    <source>
        <dbReference type="SAM" id="MobiDB-lite"/>
    </source>
</evidence>
<dbReference type="PANTHER" id="PTHR22907:SF34">
    <property type="entry name" value="ZP DOMAIN-CONTAINING PROTEIN"/>
    <property type="match status" value="1"/>
</dbReference>